<gene>
    <name evidence="5" type="ORF">SAMN05216548_102115</name>
</gene>
<dbReference type="GO" id="GO:0051205">
    <property type="term" value="P:protein insertion into membrane"/>
    <property type="evidence" value="ECO:0007669"/>
    <property type="project" value="TreeGrafter"/>
</dbReference>
<dbReference type="AlphaFoldDB" id="A0A1H9CDP0"/>
<proteinExistence type="predicted"/>
<evidence type="ECO:0000256" key="1">
    <source>
        <dbReference type="ARBA" id="ARBA00022729"/>
    </source>
</evidence>
<reference evidence="5 6" key="1">
    <citation type="submission" date="2016-10" db="EMBL/GenBank/DDBJ databases">
        <authorList>
            <person name="de Groot N.N."/>
        </authorList>
    </citation>
    <scope>NUCLEOTIDE SEQUENCE [LARGE SCALE GENOMIC DNA]</scope>
    <source>
        <strain evidence="5 6">A52C2</strain>
    </source>
</reference>
<dbReference type="InterPro" id="IPR026592">
    <property type="entry name" value="BamE"/>
</dbReference>
<evidence type="ECO:0000256" key="3">
    <source>
        <dbReference type="ARBA" id="ARBA00023237"/>
    </source>
</evidence>
<dbReference type="STRING" id="1855383.SAMN05216548_102115"/>
<name>A0A1H9CDP0_9HYPH</name>
<evidence type="ECO:0000313" key="6">
    <source>
        <dbReference type="Proteomes" id="UP000199647"/>
    </source>
</evidence>
<organism evidence="5 6">
    <name type="scientific">Faunimonas pinastri</name>
    <dbReference type="NCBI Taxonomy" id="1855383"/>
    <lineage>
        <taxon>Bacteria</taxon>
        <taxon>Pseudomonadati</taxon>
        <taxon>Pseudomonadota</taxon>
        <taxon>Alphaproteobacteria</taxon>
        <taxon>Hyphomicrobiales</taxon>
        <taxon>Afifellaceae</taxon>
        <taxon>Faunimonas</taxon>
    </lineage>
</organism>
<dbReference type="Pfam" id="PF04355">
    <property type="entry name" value="BamE"/>
    <property type="match status" value="1"/>
</dbReference>
<evidence type="ECO:0000313" key="5">
    <source>
        <dbReference type="EMBL" id="SEP98893.1"/>
    </source>
</evidence>
<dbReference type="EMBL" id="FOFG01000002">
    <property type="protein sequence ID" value="SEP98893.1"/>
    <property type="molecule type" value="Genomic_DNA"/>
</dbReference>
<dbReference type="InterPro" id="IPR037873">
    <property type="entry name" value="BamE-like"/>
</dbReference>
<dbReference type="Gene3D" id="3.30.1450.10">
    <property type="match status" value="1"/>
</dbReference>
<dbReference type="GO" id="GO:0030674">
    <property type="term" value="F:protein-macromolecule adaptor activity"/>
    <property type="evidence" value="ECO:0007669"/>
    <property type="project" value="TreeGrafter"/>
</dbReference>
<dbReference type="InterPro" id="IPR007450">
    <property type="entry name" value="BamE_dom"/>
</dbReference>
<accession>A0A1H9CDP0</accession>
<keyword evidence="6" id="KW-1185">Reference proteome</keyword>
<evidence type="ECO:0000256" key="2">
    <source>
        <dbReference type="ARBA" id="ARBA00023136"/>
    </source>
</evidence>
<dbReference type="Proteomes" id="UP000199647">
    <property type="component" value="Unassembled WGS sequence"/>
</dbReference>
<sequence length="136" mass="14620">MVVLAAAAGLSACASQTFERGYLPSQMALQQISVGASRDQVLLALGTPSTTADFGGETFYYISQKAVRPVAFMNPHVVDQRVLAVHFDASQKVTSINDYGLKDGRVFNFTRNVTPTSGQEVSFLSQLLAATGRLKM</sequence>
<protein>
    <submittedName>
        <fullName evidence="5">Beta-barrel assembly machine subunit BamE</fullName>
    </submittedName>
</protein>
<dbReference type="GO" id="GO:0043165">
    <property type="term" value="P:Gram-negative-bacterium-type cell outer membrane assembly"/>
    <property type="evidence" value="ECO:0007669"/>
    <property type="project" value="TreeGrafter"/>
</dbReference>
<keyword evidence="3" id="KW-0998">Cell outer membrane</keyword>
<feature type="domain" description="Outer membrane protein assembly factor BamE" evidence="4">
    <location>
        <begin position="21"/>
        <end position="96"/>
    </location>
</feature>
<dbReference type="GO" id="GO:1990063">
    <property type="term" value="C:Bam protein complex"/>
    <property type="evidence" value="ECO:0007669"/>
    <property type="project" value="TreeGrafter"/>
</dbReference>
<dbReference type="PANTHER" id="PTHR37482">
    <property type="entry name" value="OUTER MEMBRANE PROTEIN ASSEMBLY FACTOR BAME"/>
    <property type="match status" value="1"/>
</dbReference>
<evidence type="ECO:0000259" key="4">
    <source>
        <dbReference type="Pfam" id="PF04355"/>
    </source>
</evidence>
<keyword evidence="2" id="KW-0472">Membrane</keyword>
<keyword evidence="1" id="KW-0732">Signal</keyword>
<dbReference type="PANTHER" id="PTHR37482:SF1">
    <property type="entry name" value="OUTER MEMBRANE PROTEIN ASSEMBLY FACTOR BAME"/>
    <property type="match status" value="1"/>
</dbReference>